<name>A0A9E2BFL3_PSYF1</name>
<evidence type="ECO:0000259" key="1">
    <source>
        <dbReference type="PROSITE" id="PS51134"/>
    </source>
</evidence>
<comment type="caution">
    <text evidence="2">The sequence shown here is derived from an EMBL/GenBank/DDBJ whole genome shotgun (WGS) entry which is preliminary data.</text>
</comment>
<dbReference type="InterPro" id="IPR005651">
    <property type="entry name" value="Trm112-like"/>
</dbReference>
<dbReference type="AlphaFoldDB" id="A0A9E2BFL3"/>
<dbReference type="InterPro" id="IPR013137">
    <property type="entry name" value="Znf_TFIIB"/>
</dbReference>
<dbReference type="PROSITE" id="PS51134">
    <property type="entry name" value="ZF_TFIIB"/>
    <property type="match status" value="1"/>
</dbReference>
<dbReference type="Gene3D" id="2.20.25.10">
    <property type="match status" value="1"/>
</dbReference>
<sequence>MIKLPIKEYKMNKTLLNILACPQCKSSLSLVVEEERDDEVITGSLTCTKCGLVFRIIETIPAFI</sequence>
<evidence type="ECO:0000313" key="2">
    <source>
        <dbReference type="EMBL" id="MBT9144708.1"/>
    </source>
</evidence>
<proteinExistence type="predicted"/>
<reference evidence="2 3" key="1">
    <citation type="journal article" date="2021" name="bioRxiv">
        <title>Unique metabolic strategies in Hadean analogues reveal hints for primordial physiology.</title>
        <authorList>
            <person name="Nobu M.K."/>
            <person name="Nakai R."/>
            <person name="Tamazawa S."/>
            <person name="Mori H."/>
            <person name="Toyoda A."/>
            <person name="Ijiri A."/>
            <person name="Suzuki S."/>
            <person name="Kurokawa K."/>
            <person name="Kamagata Y."/>
            <person name="Tamaki H."/>
        </authorList>
    </citation>
    <scope>NUCLEOTIDE SEQUENCE [LARGE SCALE GENOMIC DNA]</scope>
    <source>
        <strain evidence="2">BS525</strain>
    </source>
</reference>
<dbReference type="Proteomes" id="UP000811545">
    <property type="component" value="Unassembled WGS sequence"/>
</dbReference>
<dbReference type="Pfam" id="PF03966">
    <property type="entry name" value="Trm112p"/>
    <property type="match status" value="1"/>
</dbReference>
<gene>
    <name evidence="2" type="ORF">DDT42_00553</name>
</gene>
<organism evidence="2 3">
    <name type="scientific">Psychracetigena formicireducens</name>
    <dbReference type="NCBI Taxonomy" id="2986056"/>
    <lineage>
        <taxon>Bacteria</taxon>
        <taxon>Bacillati</taxon>
        <taxon>Candidatus Lithacetigenota</taxon>
        <taxon>Candidatus Psychracetigena</taxon>
    </lineage>
</organism>
<protein>
    <recommendedName>
        <fullName evidence="1">TFIIB-type domain-containing protein</fullName>
    </recommendedName>
</protein>
<dbReference type="SUPFAM" id="SSF158997">
    <property type="entry name" value="Trm112p-like"/>
    <property type="match status" value="1"/>
</dbReference>
<dbReference type="EMBL" id="QLTW01000017">
    <property type="protein sequence ID" value="MBT9144708.1"/>
    <property type="molecule type" value="Genomic_DNA"/>
</dbReference>
<evidence type="ECO:0000313" key="3">
    <source>
        <dbReference type="Proteomes" id="UP000811545"/>
    </source>
</evidence>
<accession>A0A9E2BFL3</accession>
<feature type="domain" description="TFIIB-type" evidence="1">
    <location>
        <begin position="17"/>
        <end position="55"/>
    </location>
</feature>